<dbReference type="EMBL" id="CH476626">
    <property type="protein sequence ID" value="EDO02964.1"/>
    <property type="molecule type" value="Genomic_DNA"/>
</dbReference>
<evidence type="ECO:0000313" key="2">
    <source>
        <dbReference type="Proteomes" id="UP000001312"/>
    </source>
</evidence>
<accession>A7EJE8</accession>
<reference evidence="2" key="1">
    <citation type="journal article" date="2011" name="PLoS Genet.">
        <title>Genomic analysis of the necrotrophic fungal pathogens Sclerotinia sclerotiorum and Botrytis cinerea.</title>
        <authorList>
            <person name="Amselem J."/>
            <person name="Cuomo C.A."/>
            <person name="van Kan J.A."/>
            <person name="Viaud M."/>
            <person name="Benito E.P."/>
            <person name="Couloux A."/>
            <person name="Coutinho P.M."/>
            <person name="de Vries R.P."/>
            <person name="Dyer P.S."/>
            <person name="Fillinger S."/>
            <person name="Fournier E."/>
            <person name="Gout L."/>
            <person name="Hahn M."/>
            <person name="Kohn L."/>
            <person name="Lapalu N."/>
            <person name="Plummer K.M."/>
            <person name="Pradier J.M."/>
            <person name="Quevillon E."/>
            <person name="Sharon A."/>
            <person name="Simon A."/>
            <person name="ten Have A."/>
            <person name="Tudzynski B."/>
            <person name="Tudzynski P."/>
            <person name="Wincker P."/>
            <person name="Andrew M."/>
            <person name="Anthouard V."/>
            <person name="Beever R.E."/>
            <person name="Beffa R."/>
            <person name="Benoit I."/>
            <person name="Bouzid O."/>
            <person name="Brault B."/>
            <person name="Chen Z."/>
            <person name="Choquer M."/>
            <person name="Collemare J."/>
            <person name="Cotton P."/>
            <person name="Danchin E.G."/>
            <person name="Da Silva C."/>
            <person name="Gautier A."/>
            <person name="Giraud C."/>
            <person name="Giraud T."/>
            <person name="Gonzalez C."/>
            <person name="Grossetete S."/>
            <person name="Guldener U."/>
            <person name="Henrissat B."/>
            <person name="Howlett B.J."/>
            <person name="Kodira C."/>
            <person name="Kretschmer M."/>
            <person name="Lappartient A."/>
            <person name="Leroch M."/>
            <person name="Levis C."/>
            <person name="Mauceli E."/>
            <person name="Neuveglise C."/>
            <person name="Oeser B."/>
            <person name="Pearson M."/>
            <person name="Poulain J."/>
            <person name="Poussereau N."/>
            <person name="Quesneville H."/>
            <person name="Rascle C."/>
            <person name="Schumacher J."/>
            <person name="Segurens B."/>
            <person name="Sexton A."/>
            <person name="Silva E."/>
            <person name="Sirven C."/>
            <person name="Soanes D.M."/>
            <person name="Talbot N.J."/>
            <person name="Templeton M."/>
            <person name="Yandava C."/>
            <person name="Yarden O."/>
            <person name="Zeng Q."/>
            <person name="Rollins J.A."/>
            <person name="Lebrun M.H."/>
            <person name="Dickman M."/>
        </authorList>
    </citation>
    <scope>NUCLEOTIDE SEQUENCE [LARGE SCALE GENOMIC DNA]</scope>
    <source>
        <strain evidence="2">ATCC 18683 / 1980 / Ss-1</strain>
    </source>
</reference>
<dbReference type="AlphaFoldDB" id="A7EJE8"/>
<dbReference type="Proteomes" id="UP000001312">
    <property type="component" value="Unassembled WGS sequence"/>
</dbReference>
<keyword evidence="2" id="KW-1185">Reference proteome</keyword>
<evidence type="ECO:0000313" key="1">
    <source>
        <dbReference type="EMBL" id="EDO02964.1"/>
    </source>
</evidence>
<organism evidence="1 2">
    <name type="scientific">Sclerotinia sclerotiorum (strain ATCC 18683 / 1980 / Ss-1)</name>
    <name type="common">White mold</name>
    <name type="synonym">Whetzelinia sclerotiorum</name>
    <dbReference type="NCBI Taxonomy" id="665079"/>
    <lineage>
        <taxon>Eukaryota</taxon>
        <taxon>Fungi</taxon>
        <taxon>Dikarya</taxon>
        <taxon>Ascomycota</taxon>
        <taxon>Pezizomycotina</taxon>
        <taxon>Leotiomycetes</taxon>
        <taxon>Helotiales</taxon>
        <taxon>Sclerotiniaceae</taxon>
        <taxon>Sclerotinia</taxon>
    </lineage>
</organism>
<dbReference type="RefSeq" id="XP_001594013.1">
    <property type="nucleotide sequence ID" value="XM_001593963.1"/>
</dbReference>
<gene>
    <name evidence="1" type="ORF">SS1G_05441</name>
</gene>
<dbReference type="HOGENOM" id="CLU_3088685_0_0_1"/>
<dbReference type="GeneID" id="5489966"/>
<dbReference type="InParanoid" id="A7EJE8"/>
<dbReference type="KEGG" id="ssl:SS1G_05441"/>
<sequence length="52" mass="5714">MSYSQSCSPYFEAFNSSGKSIAPNACIKALSCSTEVWINGHSVLVAVKWYCF</sequence>
<name>A7EJE8_SCLS1</name>
<proteinExistence type="predicted"/>
<protein>
    <submittedName>
        <fullName evidence="1">Uncharacterized protein</fullName>
    </submittedName>
</protein>